<accession>A0A0B1SZ61</accession>
<feature type="compositionally biased region" description="Basic residues" evidence="1">
    <location>
        <begin position="43"/>
        <end position="54"/>
    </location>
</feature>
<dbReference type="Proteomes" id="UP000053660">
    <property type="component" value="Unassembled WGS sequence"/>
</dbReference>
<reference evidence="2 3" key="1">
    <citation type="submission" date="2014-03" db="EMBL/GenBank/DDBJ databases">
        <title>Draft genome of the hookworm Oesophagostomum dentatum.</title>
        <authorList>
            <person name="Mitreva M."/>
        </authorList>
    </citation>
    <scope>NUCLEOTIDE SEQUENCE [LARGE SCALE GENOMIC DNA]</scope>
    <source>
        <strain evidence="2 3">OD-Hann</strain>
    </source>
</reference>
<keyword evidence="3" id="KW-1185">Reference proteome</keyword>
<feature type="region of interest" description="Disordered" evidence="1">
    <location>
        <begin position="33"/>
        <end position="57"/>
    </location>
</feature>
<name>A0A0B1SZ61_OESDE</name>
<evidence type="ECO:0000256" key="1">
    <source>
        <dbReference type="SAM" id="MobiDB-lite"/>
    </source>
</evidence>
<dbReference type="AlphaFoldDB" id="A0A0B1SZ61"/>
<organism evidence="2 3">
    <name type="scientific">Oesophagostomum dentatum</name>
    <name type="common">Nodular worm</name>
    <dbReference type="NCBI Taxonomy" id="61180"/>
    <lineage>
        <taxon>Eukaryota</taxon>
        <taxon>Metazoa</taxon>
        <taxon>Ecdysozoa</taxon>
        <taxon>Nematoda</taxon>
        <taxon>Chromadorea</taxon>
        <taxon>Rhabditida</taxon>
        <taxon>Rhabditina</taxon>
        <taxon>Rhabditomorpha</taxon>
        <taxon>Strongyloidea</taxon>
        <taxon>Strongylidae</taxon>
        <taxon>Oesophagostomum</taxon>
    </lineage>
</organism>
<protein>
    <submittedName>
        <fullName evidence="2">Uncharacterized protein</fullName>
    </submittedName>
</protein>
<evidence type="ECO:0000313" key="2">
    <source>
        <dbReference type="EMBL" id="KHJ88480.1"/>
    </source>
</evidence>
<gene>
    <name evidence="2" type="ORF">OESDEN_11723</name>
</gene>
<proteinExistence type="predicted"/>
<sequence length="113" mass="13010">MTVFEFEHVSSTLLNMNNAAHISHYKRRTPAFYSPADVSSNKTQKKSAKNRRKKGSVEERFHVIGSITRSKSANDLSIRDVRETAISLRPRTNVNAYACLDMRWKRPQCQIIN</sequence>
<dbReference type="EMBL" id="KN555744">
    <property type="protein sequence ID" value="KHJ88480.1"/>
    <property type="molecule type" value="Genomic_DNA"/>
</dbReference>
<evidence type="ECO:0000313" key="3">
    <source>
        <dbReference type="Proteomes" id="UP000053660"/>
    </source>
</evidence>